<dbReference type="STRING" id="27342.A0A0H2SJL1"/>
<dbReference type="InterPro" id="IPR008422">
    <property type="entry name" value="KN_HD"/>
</dbReference>
<dbReference type="InterPro" id="IPR050224">
    <property type="entry name" value="TALE_homeobox"/>
</dbReference>
<reference evidence="7 8" key="1">
    <citation type="submission" date="2015-04" db="EMBL/GenBank/DDBJ databases">
        <title>Complete genome sequence of Schizopora paradoxa KUC8140, a cosmopolitan wood degrader in East Asia.</title>
        <authorList>
            <consortium name="DOE Joint Genome Institute"/>
            <person name="Min B."/>
            <person name="Park H."/>
            <person name="Jang Y."/>
            <person name="Kim J.-J."/>
            <person name="Kim K.H."/>
            <person name="Pangilinan J."/>
            <person name="Lipzen A."/>
            <person name="Riley R."/>
            <person name="Grigoriev I.V."/>
            <person name="Spatafora J.W."/>
            <person name="Choi I.-G."/>
        </authorList>
    </citation>
    <scope>NUCLEOTIDE SEQUENCE [LARGE SCALE GENOMIC DNA]</scope>
    <source>
        <strain evidence="7 8">KUC8140</strain>
    </source>
</reference>
<proteinExistence type="inferred from homology"/>
<comment type="similarity">
    <text evidence="1">Belongs to the TALE/M-ATYP homeobox family.</text>
</comment>
<evidence type="ECO:0000256" key="3">
    <source>
        <dbReference type="ARBA" id="ARBA00023155"/>
    </source>
</evidence>
<feature type="non-terminal residue" evidence="7">
    <location>
        <position position="1"/>
    </location>
</feature>
<sequence length="61" mass="7191">RRRGKLPKPTTDFLKDWLHRHSDHPYPSEEEKKQLCNATGLSMSQVSNWMINVCFFLAFVV</sequence>
<feature type="non-terminal residue" evidence="7">
    <location>
        <position position="61"/>
    </location>
</feature>
<dbReference type="InterPro" id="IPR009057">
    <property type="entry name" value="Homeodomain-like_sf"/>
</dbReference>
<dbReference type="GO" id="GO:0003677">
    <property type="term" value="F:DNA binding"/>
    <property type="evidence" value="ECO:0007669"/>
    <property type="project" value="UniProtKB-UniRule"/>
</dbReference>
<evidence type="ECO:0000256" key="4">
    <source>
        <dbReference type="ARBA" id="ARBA00023242"/>
    </source>
</evidence>
<name>A0A0H2SJL1_9AGAM</name>
<dbReference type="Gene3D" id="1.10.10.60">
    <property type="entry name" value="Homeodomain-like"/>
    <property type="match status" value="1"/>
</dbReference>
<evidence type="ECO:0000256" key="1">
    <source>
        <dbReference type="ARBA" id="ARBA00005800"/>
    </source>
</evidence>
<organism evidence="7 8">
    <name type="scientific">Schizopora paradoxa</name>
    <dbReference type="NCBI Taxonomy" id="27342"/>
    <lineage>
        <taxon>Eukaryota</taxon>
        <taxon>Fungi</taxon>
        <taxon>Dikarya</taxon>
        <taxon>Basidiomycota</taxon>
        <taxon>Agaricomycotina</taxon>
        <taxon>Agaricomycetes</taxon>
        <taxon>Hymenochaetales</taxon>
        <taxon>Schizoporaceae</taxon>
        <taxon>Schizopora</taxon>
    </lineage>
</organism>
<dbReference type="OrthoDB" id="10056939at2759"/>
<dbReference type="GO" id="GO:0005634">
    <property type="term" value="C:nucleus"/>
    <property type="evidence" value="ECO:0007669"/>
    <property type="project" value="UniProtKB-SubCell"/>
</dbReference>
<evidence type="ECO:0000256" key="2">
    <source>
        <dbReference type="ARBA" id="ARBA00023125"/>
    </source>
</evidence>
<dbReference type="Pfam" id="PF05920">
    <property type="entry name" value="Homeobox_KN"/>
    <property type="match status" value="1"/>
</dbReference>
<dbReference type="Proteomes" id="UP000053477">
    <property type="component" value="Unassembled WGS sequence"/>
</dbReference>
<dbReference type="GO" id="GO:0006355">
    <property type="term" value="P:regulation of DNA-templated transcription"/>
    <property type="evidence" value="ECO:0007669"/>
    <property type="project" value="InterPro"/>
</dbReference>
<dbReference type="PROSITE" id="PS50071">
    <property type="entry name" value="HOMEOBOX_2"/>
    <property type="match status" value="1"/>
</dbReference>
<evidence type="ECO:0000313" key="8">
    <source>
        <dbReference type="Proteomes" id="UP000053477"/>
    </source>
</evidence>
<protein>
    <recommendedName>
        <fullName evidence="6">Homeobox domain-containing protein</fullName>
    </recommendedName>
</protein>
<feature type="DNA-binding region" description="Homeobox" evidence="5">
    <location>
        <begin position="3"/>
        <end position="53"/>
    </location>
</feature>
<keyword evidence="4 5" id="KW-0539">Nucleus</keyword>
<dbReference type="AlphaFoldDB" id="A0A0H2SJL1"/>
<evidence type="ECO:0000256" key="5">
    <source>
        <dbReference type="PROSITE-ProRule" id="PRU00108"/>
    </source>
</evidence>
<keyword evidence="2 5" id="KW-0238">DNA-binding</keyword>
<keyword evidence="8" id="KW-1185">Reference proteome</keyword>
<dbReference type="InterPro" id="IPR001356">
    <property type="entry name" value="HD"/>
</dbReference>
<dbReference type="SUPFAM" id="SSF46689">
    <property type="entry name" value="Homeodomain-like"/>
    <property type="match status" value="1"/>
</dbReference>
<dbReference type="InParanoid" id="A0A0H2SJL1"/>
<dbReference type="PANTHER" id="PTHR11850">
    <property type="entry name" value="HOMEOBOX PROTEIN TRANSCRIPTION FACTORS"/>
    <property type="match status" value="1"/>
</dbReference>
<dbReference type="CDD" id="cd00086">
    <property type="entry name" value="homeodomain"/>
    <property type="match status" value="1"/>
</dbReference>
<evidence type="ECO:0000259" key="6">
    <source>
        <dbReference type="PROSITE" id="PS50071"/>
    </source>
</evidence>
<feature type="domain" description="Homeobox" evidence="6">
    <location>
        <begin position="1"/>
        <end position="52"/>
    </location>
</feature>
<dbReference type="EMBL" id="KQ085906">
    <property type="protein sequence ID" value="KLO17311.1"/>
    <property type="molecule type" value="Genomic_DNA"/>
</dbReference>
<gene>
    <name evidence="7" type="ORF">SCHPADRAFT_790124</name>
</gene>
<accession>A0A0H2SJL1</accession>
<comment type="subcellular location">
    <subcellularLocation>
        <location evidence="5">Nucleus</location>
    </subcellularLocation>
</comment>
<keyword evidence="3 5" id="KW-0371">Homeobox</keyword>
<evidence type="ECO:0000313" key="7">
    <source>
        <dbReference type="EMBL" id="KLO17311.1"/>
    </source>
</evidence>